<reference evidence="1 2" key="1">
    <citation type="submission" date="2020-09" db="EMBL/GenBank/DDBJ databases">
        <title>Bacillus nautilus sp. nov., Chryseoglobus crepusculi sp. nov, and Psychrobacter noctis sp. nov., isolated from deep-sea sponges from the equatorial Atlantic.</title>
        <authorList>
            <person name="Stennett H.L."/>
            <person name="Williams S.E."/>
        </authorList>
    </citation>
    <scope>NUCLEOTIDE SEQUENCE [LARGE SCALE GENOMIC DNA]</scope>
    <source>
        <strain evidence="1 2">28M-24</strain>
    </source>
</reference>
<comment type="caution">
    <text evidence="1">The sequence shown here is derived from an EMBL/GenBank/DDBJ whole genome shotgun (WGS) entry which is preliminary data.</text>
</comment>
<accession>A0ABR8LQV7</accession>
<evidence type="ECO:0000313" key="1">
    <source>
        <dbReference type="EMBL" id="MBD3861841.1"/>
    </source>
</evidence>
<gene>
    <name evidence="1" type="ORF">IEG06_00150</name>
</gene>
<dbReference type="EMBL" id="JACXXH010000001">
    <property type="protein sequence ID" value="MBD3861841.1"/>
    <property type="molecule type" value="Genomic_DNA"/>
</dbReference>
<organism evidence="1 2">
    <name type="scientific">Olleya marilimosa</name>
    <dbReference type="NCBI Taxonomy" id="272164"/>
    <lineage>
        <taxon>Bacteria</taxon>
        <taxon>Pseudomonadati</taxon>
        <taxon>Bacteroidota</taxon>
        <taxon>Flavobacteriia</taxon>
        <taxon>Flavobacteriales</taxon>
        <taxon>Flavobacteriaceae</taxon>
    </lineage>
</organism>
<keyword evidence="2" id="KW-1185">Reference proteome</keyword>
<sequence>MQHIKIVYDNNEAQTVTSEDLIVYLDFVYNYDEVASILNSNFNFNTALATTCPNDIYNYNFSFTDLNITADADINGIEAGLSINSIMKFSYNNIDDLLDISQFYNPTNNEDFYTPEAPETLLFVFDQDIPANTQFKLTFTVQTSNEITYTFTSNSYIIE</sequence>
<name>A0ABR8LQV7_9FLAO</name>
<protein>
    <submittedName>
        <fullName evidence="1">Uncharacterized protein</fullName>
    </submittedName>
</protein>
<dbReference type="RefSeq" id="WP_191098585.1">
    <property type="nucleotide sequence ID" value="NZ_JACXXF010000001.1"/>
</dbReference>
<proteinExistence type="predicted"/>
<dbReference type="Proteomes" id="UP000627521">
    <property type="component" value="Unassembled WGS sequence"/>
</dbReference>
<evidence type="ECO:0000313" key="2">
    <source>
        <dbReference type="Proteomes" id="UP000627521"/>
    </source>
</evidence>